<reference evidence="2" key="1">
    <citation type="submission" date="2020-01" db="EMBL/GenBank/DDBJ databases">
        <authorList>
            <consortium name="DOE Joint Genome Institute"/>
            <person name="Haridas S."/>
            <person name="Albert R."/>
            <person name="Binder M."/>
            <person name="Bloem J."/>
            <person name="Labutti K."/>
            <person name="Salamov A."/>
            <person name="Andreopoulos B."/>
            <person name="Baker S.E."/>
            <person name="Barry K."/>
            <person name="Bills G."/>
            <person name="Bluhm B.H."/>
            <person name="Cannon C."/>
            <person name="Castanera R."/>
            <person name="Culley D.E."/>
            <person name="Daum C."/>
            <person name="Ezra D."/>
            <person name="Gonzalez J.B."/>
            <person name="Henrissat B."/>
            <person name="Kuo A."/>
            <person name="Liang C."/>
            <person name="Lipzen A."/>
            <person name="Lutzoni F."/>
            <person name="Magnuson J."/>
            <person name="Mondo S."/>
            <person name="Nolan M."/>
            <person name="Ohm R."/>
            <person name="Pangilinan J."/>
            <person name="Park H.-J."/>
            <person name="Ramirez L."/>
            <person name="Alfaro M."/>
            <person name="Sun H."/>
            <person name="Tritt A."/>
            <person name="Yoshinaga Y."/>
            <person name="Zwiers L.-H."/>
            <person name="Turgeon B.G."/>
            <person name="Goodwin S.B."/>
            <person name="Spatafora J.W."/>
            <person name="Crous P.W."/>
            <person name="Grigoriev I.V."/>
        </authorList>
    </citation>
    <scope>NUCLEOTIDE SEQUENCE</scope>
    <source>
        <strain evidence="2">P77</strain>
    </source>
</reference>
<evidence type="ECO:0000313" key="3">
    <source>
        <dbReference type="Proteomes" id="UP000800040"/>
    </source>
</evidence>
<gene>
    <name evidence="2" type="ORF">BDW02DRAFT_595109</name>
</gene>
<feature type="compositionally biased region" description="Basic and acidic residues" evidence="1">
    <location>
        <begin position="265"/>
        <end position="281"/>
    </location>
</feature>
<organism evidence="2 3">
    <name type="scientific">Decorospora gaudefroyi</name>
    <dbReference type="NCBI Taxonomy" id="184978"/>
    <lineage>
        <taxon>Eukaryota</taxon>
        <taxon>Fungi</taxon>
        <taxon>Dikarya</taxon>
        <taxon>Ascomycota</taxon>
        <taxon>Pezizomycotina</taxon>
        <taxon>Dothideomycetes</taxon>
        <taxon>Pleosporomycetidae</taxon>
        <taxon>Pleosporales</taxon>
        <taxon>Pleosporineae</taxon>
        <taxon>Pleosporaceae</taxon>
        <taxon>Decorospora</taxon>
    </lineage>
</organism>
<evidence type="ECO:0000256" key="1">
    <source>
        <dbReference type="SAM" id="MobiDB-lite"/>
    </source>
</evidence>
<proteinExistence type="predicted"/>
<dbReference type="Proteomes" id="UP000800040">
    <property type="component" value="Unassembled WGS sequence"/>
</dbReference>
<feature type="region of interest" description="Disordered" evidence="1">
    <location>
        <begin position="263"/>
        <end position="322"/>
    </location>
</feature>
<keyword evidence="3" id="KW-1185">Reference proteome</keyword>
<protein>
    <submittedName>
        <fullName evidence="2">Uncharacterized protein</fullName>
    </submittedName>
</protein>
<feature type="region of interest" description="Disordered" evidence="1">
    <location>
        <begin position="215"/>
        <end position="245"/>
    </location>
</feature>
<dbReference type="AlphaFoldDB" id="A0A6A5KPR7"/>
<sequence length="354" mass="40150">MSRQRKADSTLINYVASSKQLFFGSAIPLGAPQPFETILWITYDFRIELEFRRLVARVSRTRTFNFTIPFTDTATNEPVSSRAKEAENSSWRKLRKADTAWSATSSAPGLRWRAKQRSMPASFILPSGIRPHFRKHGGRYVKPHQVDELVTEVEQLVRQGKLKTQYDQFMYSDADGKPLTEFAELEDAVDGRRCVDCDFICTGSTKEEKVWDHARAAHHRRTKNDRPHSRPVKAQRYFKGVPGGVTSGGAPFSRWFEVAPLPDADTMRNDADREPRGEHDSSNTAKGDQLNRRDSVVDQDDDGGQDLGGEHANRRIHTRSMPQLGAVRRGGVGVSRLSPHISIDIFFFHFLIQH</sequence>
<feature type="compositionally biased region" description="Basic residues" evidence="1">
    <location>
        <begin position="216"/>
        <end position="233"/>
    </location>
</feature>
<accession>A0A6A5KPR7</accession>
<evidence type="ECO:0000313" key="2">
    <source>
        <dbReference type="EMBL" id="KAF1838017.1"/>
    </source>
</evidence>
<dbReference type="EMBL" id="ML975256">
    <property type="protein sequence ID" value="KAF1838017.1"/>
    <property type="molecule type" value="Genomic_DNA"/>
</dbReference>
<name>A0A6A5KPR7_9PLEO</name>